<evidence type="ECO:0000313" key="8">
    <source>
        <dbReference type="EMBL" id="AKS34307.1"/>
    </source>
</evidence>
<evidence type="ECO:0000256" key="2">
    <source>
        <dbReference type="ARBA" id="ARBA00022679"/>
    </source>
</evidence>
<evidence type="ECO:0000256" key="3">
    <source>
        <dbReference type="ARBA" id="ARBA00023315"/>
    </source>
</evidence>
<keyword evidence="3 5" id="KW-0012">Acyltransferase</keyword>
<comment type="similarity">
    <text evidence="1 5">Belongs to the thiolase-like superfamily. Thiolase family.</text>
</comment>
<dbReference type="PROSITE" id="PS00737">
    <property type="entry name" value="THIOLASE_2"/>
    <property type="match status" value="1"/>
</dbReference>
<organism evidence="8 9">
    <name type="scientific">Mycolicibacterium goodii</name>
    <name type="common">Mycobacterium goodii</name>
    <dbReference type="NCBI Taxonomy" id="134601"/>
    <lineage>
        <taxon>Bacteria</taxon>
        <taxon>Bacillati</taxon>
        <taxon>Actinomycetota</taxon>
        <taxon>Actinomycetes</taxon>
        <taxon>Mycobacteriales</taxon>
        <taxon>Mycobacteriaceae</taxon>
        <taxon>Mycolicibacterium</taxon>
    </lineage>
</organism>
<gene>
    <name evidence="8" type="ORF">AFA91_23135</name>
</gene>
<proteinExistence type="inferred from homology"/>
<sequence>MTEVVFAEAIRTPLGKRNGGLAGVHPVDLLASCLADLIARSGIDPALVDDHIAGCVGQVGEQAWNIGRNAWLAAGLPEQVPSITVDRQCGSSQQAIHFAAQGIAAGAYHAVIASGVENMSRIPIGQSGAAGPGHPFSEELLQRYDLVGQGLSAELIAARWGITREACDAFAARSHTLAGSARDNGRFDDEMSPVSTTDGIIDRDEGIREPNMEKLASLRPAFWSEESAAKFPEANWVVTAAGASQITDGAAAVLLTSRDFAQKHGLRIRARYVAGTAVGDDPQLMLTAPIPATRKVLEQTGLALTDIDVVEINEAFSPVVLAWKDELKAPDEWFEHTVNPNGGAIALGHPVGCSGARLMATLIHELERRRGRYGLQTMCQAGGLANATVVERVA</sequence>
<dbReference type="KEGG" id="mgo:AFA91_23135"/>
<feature type="domain" description="Thiolase C-terminal" evidence="7">
    <location>
        <begin position="267"/>
        <end position="392"/>
    </location>
</feature>
<dbReference type="PANTHER" id="PTHR43365">
    <property type="entry name" value="BLR7806 PROTEIN"/>
    <property type="match status" value="1"/>
</dbReference>
<feature type="active site" description="Acyl-thioester intermediate" evidence="4">
    <location>
        <position position="89"/>
    </location>
</feature>
<dbReference type="InterPro" id="IPR020613">
    <property type="entry name" value="Thiolase_CS"/>
</dbReference>
<evidence type="ECO:0000259" key="6">
    <source>
        <dbReference type="Pfam" id="PF00108"/>
    </source>
</evidence>
<dbReference type="EMBL" id="CP012150">
    <property type="protein sequence ID" value="AKS34307.1"/>
    <property type="molecule type" value="Genomic_DNA"/>
</dbReference>
<evidence type="ECO:0000256" key="5">
    <source>
        <dbReference type="RuleBase" id="RU003557"/>
    </source>
</evidence>
<dbReference type="OrthoDB" id="1402717at2"/>
<evidence type="ECO:0000256" key="4">
    <source>
        <dbReference type="PIRSR" id="PIRSR000429-1"/>
    </source>
</evidence>
<dbReference type="Gene3D" id="3.40.47.10">
    <property type="match status" value="1"/>
</dbReference>
<feature type="active site" description="Proton acceptor" evidence="4">
    <location>
        <position position="349"/>
    </location>
</feature>
<protein>
    <submittedName>
        <fullName evidence="8">Acetyl-CoA acetyltransferase</fullName>
    </submittedName>
</protein>
<dbReference type="PIRSF" id="PIRSF000429">
    <property type="entry name" value="Ac-CoA_Ac_transf"/>
    <property type="match status" value="1"/>
</dbReference>
<accession>A0A0K0XAC2</accession>
<dbReference type="InterPro" id="IPR020616">
    <property type="entry name" value="Thiolase_N"/>
</dbReference>
<feature type="domain" description="Thiolase N-terminal" evidence="6">
    <location>
        <begin position="4"/>
        <end position="258"/>
    </location>
</feature>
<dbReference type="Pfam" id="PF00108">
    <property type="entry name" value="Thiolase_N"/>
    <property type="match status" value="1"/>
</dbReference>
<dbReference type="InterPro" id="IPR020617">
    <property type="entry name" value="Thiolase_C"/>
</dbReference>
<dbReference type="GO" id="GO:0016747">
    <property type="term" value="F:acyltransferase activity, transferring groups other than amino-acyl groups"/>
    <property type="evidence" value="ECO:0007669"/>
    <property type="project" value="InterPro"/>
</dbReference>
<dbReference type="Proteomes" id="UP000062255">
    <property type="component" value="Chromosome"/>
</dbReference>
<evidence type="ECO:0000256" key="1">
    <source>
        <dbReference type="ARBA" id="ARBA00010982"/>
    </source>
</evidence>
<name>A0A0K0XAC2_MYCGD</name>
<dbReference type="AlphaFoldDB" id="A0A0K0XAC2"/>
<dbReference type="STRING" id="134601.AFA91_23135"/>
<dbReference type="InterPro" id="IPR016039">
    <property type="entry name" value="Thiolase-like"/>
</dbReference>
<dbReference type="SUPFAM" id="SSF53901">
    <property type="entry name" value="Thiolase-like"/>
    <property type="match status" value="2"/>
</dbReference>
<dbReference type="PANTHER" id="PTHR43365:SF1">
    <property type="entry name" value="ACETYL-COA C-ACYLTRANSFERASE"/>
    <property type="match status" value="1"/>
</dbReference>
<feature type="active site" description="Proton acceptor" evidence="4">
    <location>
        <position position="379"/>
    </location>
</feature>
<dbReference type="CDD" id="cd00751">
    <property type="entry name" value="thiolase"/>
    <property type="match status" value="1"/>
</dbReference>
<reference evidence="8 9" key="1">
    <citation type="submission" date="2015-07" db="EMBL/GenBank/DDBJ databases">
        <title>Complete genome sequence of Mycobacterium goodii X7B, a facultative thermophilic biodesulfurizing bacterium.</title>
        <authorList>
            <person name="Yu B."/>
            <person name="Li F."/>
            <person name="Xu P."/>
        </authorList>
    </citation>
    <scope>NUCLEOTIDE SEQUENCE [LARGE SCALE GENOMIC DNA]</scope>
    <source>
        <strain evidence="8 9">X7B</strain>
    </source>
</reference>
<dbReference type="InterPro" id="IPR002155">
    <property type="entry name" value="Thiolase"/>
</dbReference>
<evidence type="ECO:0000259" key="7">
    <source>
        <dbReference type="Pfam" id="PF02803"/>
    </source>
</evidence>
<evidence type="ECO:0000313" key="9">
    <source>
        <dbReference type="Proteomes" id="UP000062255"/>
    </source>
</evidence>
<keyword evidence="2 5" id="KW-0808">Transferase</keyword>
<dbReference type="RefSeq" id="WP_049746761.1">
    <property type="nucleotide sequence ID" value="NZ_CP012150.1"/>
</dbReference>
<dbReference type="NCBIfam" id="TIGR01930">
    <property type="entry name" value="AcCoA-C-Actrans"/>
    <property type="match status" value="1"/>
</dbReference>
<dbReference type="PATRIC" id="fig|134601.6.peg.4775"/>
<dbReference type="Pfam" id="PF02803">
    <property type="entry name" value="Thiolase_C"/>
    <property type="match status" value="1"/>
</dbReference>